<accession>A0A3G3INZ4</accession>
<sequence>MPRQARSIFANIPHHIIQRGDRNCDVFFKKSGSALFFGIETHKHYDNYQNLIHLSQENAHYYQYDNANRLTQTTDALGNISTQDYDNFGNTISATQALGTSAEVTTYFNYGNNIYRTYNALNQMISSKQPPIPTIPTAT</sequence>
<dbReference type="InterPro" id="IPR006530">
    <property type="entry name" value="YD"/>
</dbReference>
<dbReference type="Pfam" id="PF05593">
    <property type="entry name" value="RHS_repeat"/>
    <property type="match status" value="1"/>
</dbReference>
<protein>
    <recommendedName>
        <fullName evidence="3">Rhs family protein</fullName>
    </recommendedName>
</protein>
<name>A0A3G3INZ4_9GAMM</name>
<dbReference type="EMBL" id="CP024634">
    <property type="protein sequence ID" value="AYQ57563.1"/>
    <property type="molecule type" value="Genomic_DNA"/>
</dbReference>
<proteinExistence type="predicted"/>
<evidence type="ECO:0000313" key="1">
    <source>
        <dbReference type="EMBL" id="AYQ57563.1"/>
    </source>
</evidence>
<reference evidence="1 2" key="1">
    <citation type="submission" date="2017-11" db="EMBL/GenBank/DDBJ databases">
        <title>Genome sequence of the bacterial symbiont EPR9N from a vent mussel Bathymodiolus thermophilus.</title>
        <authorList>
            <person name="Won Y.-J."/>
        </authorList>
    </citation>
    <scope>NUCLEOTIDE SEQUENCE [LARGE SCALE GENOMIC DNA]</scope>
    <source>
        <strain evidence="1 2">EPR9N</strain>
    </source>
</reference>
<dbReference type="KEGG" id="bthg:MS2017_1895"/>
<evidence type="ECO:0000313" key="2">
    <source>
        <dbReference type="Proteomes" id="UP000278334"/>
    </source>
</evidence>
<dbReference type="RefSeq" id="WP_122952007.1">
    <property type="nucleotide sequence ID" value="NZ_CP024634.1"/>
</dbReference>
<dbReference type="Proteomes" id="UP000278334">
    <property type="component" value="Chromosome"/>
</dbReference>
<dbReference type="AlphaFoldDB" id="A0A3G3INZ4"/>
<dbReference type="Gene3D" id="2.180.10.10">
    <property type="entry name" value="RHS repeat-associated core"/>
    <property type="match status" value="1"/>
</dbReference>
<evidence type="ECO:0008006" key="3">
    <source>
        <dbReference type="Google" id="ProtNLM"/>
    </source>
</evidence>
<dbReference type="NCBIfam" id="TIGR01643">
    <property type="entry name" value="YD_repeat_2x"/>
    <property type="match status" value="1"/>
</dbReference>
<gene>
    <name evidence="1" type="ORF">MS2017_1895</name>
</gene>
<organism evidence="1 2">
    <name type="scientific">Bathymodiolus thermophilus thioautotrophic gill symbiont</name>
    <dbReference type="NCBI Taxonomy" id="2360"/>
    <lineage>
        <taxon>Bacteria</taxon>
        <taxon>Pseudomonadati</taxon>
        <taxon>Pseudomonadota</taxon>
        <taxon>Gammaproteobacteria</taxon>
        <taxon>sulfur-oxidizing symbionts</taxon>
    </lineage>
</organism>
<dbReference type="InterPro" id="IPR031325">
    <property type="entry name" value="RHS_repeat"/>
</dbReference>